<organism evidence="1 2">
    <name type="scientific">Sporolactobacillus spathodeae</name>
    <dbReference type="NCBI Taxonomy" id="1465502"/>
    <lineage>
        <taxon>Bacteria</taxon>
        <taxon>Bacillati</taxon>
        <taxon>Bacillota</taxon>
        <taxon>Bacilli</taxon>
        <taxon>Bacillales</taxon>
        <taxon>Sporolactobacillaceae</taxon>
        <taxon>Sporolactobacillus</taxon>
    </lineage>
</organism>
<name>A0ABS2QDY9_9BACL</name>
<dbReference type="EMBL" id="JAFBEV010000037">
    <property type="protein sequence ID" value="MBM7659142.1"/>
    <property type="molecule type" value="Genomic_DNA"/>
</dbReference>
<reference evidence="1 2" key="1">
    <citation type="submission" date="2021-01" db="EMBL/GenBank/DDBJ databases">
        <title>Genomic Encyclopedia of Type Strains, Phase IV (KMG-IV): sequencing the most valuable type-strain genomes for metagenomic binning, comparative biology and taxonomic classification.</title>
        <authorList>
            <person name="Goeker M."/>
        </authorList>
    </citation>
    <scope>NUCLEOTIDE SEQUENCE [LARGE SCALE GENOMIC DNA]</scope>
    <source>
        <strain evidence="1 2">DSM 100968</strain>
    </source>
</reference>
<proteinExistence type="predicted"/>
<accession>A0ABS2QDY9</accession>
<dbReference type="Proteomes" id="UP000823201">
    <property type="component" value="Unassembled WGS sequence"/>
</dbReference>
<keyword evidence="2" id="KW-1185">Reference proteome</keyword>
<protein>
    <submittedName>
        <fullName evidence="1">Uncharacterized protein</fullName>
    </submittedName>
</protein>
<gene>
    <name evidence="1" type="ORF">JOC27_002647</name>
</gene>
<evidence type="ECO:0000313" key="1">
    <source>
        <dbReference type="EMBL" id="MBM7659142.1"/>
    </source>
</evidence>
<comment type="caution">
    <text evidence="1">The sequence shown here is derived from an EMBL/GenBank/DDBJ whole genome shotgun (WGS) entry which is preliminary data.</text>
</comment>
<sequence>MIQQIKVKHLTNESSAQLTKLTVLLAVRLVLLSISLHEKTAPSNRAVAYEHALFH</sequence>
<evidence type="ECO:0000313" key="2">
    <source>
        <dbReference type="Proteomes" id="UP000823201"/>
    </source>
</evidence>